<dbReference type="Gene3D" id="2.10.25.160">
    <property type="entry name" value="Granulin"/>
    <property type="match status" value="1"/>
</dbReference>
<dbReference type="AlphaFoldDB" id="B9R776"/>
<dbReference type="eggNOG" id="KOG4296">
    <property type="taxonomic scope" value="Eukaryota"/>
</dbReference>
<gene>
    <name evidence="4" type="ORF">RCOM_1589460</name>
</gene>
<evidence type="ECO:0000313" key="5">
    <source>
        <dbReference type="Proteomes" id="UP000008311"/>
    </source>
</evidence>
<dbReference type="Pfam" id="PF00396">
    <property type="entry name" value="Granulin"/>
    <property type="match status" value="1"/>
</dbReference>
<dbReference type="InParanoid" id="B9R776"/>
<keyword evidence="5" id="KW-1185">Reference proteome</keyword>
<keyword evidence="4" id="KW-0645">Protease</keyword>
<dbReference type="SMART" id="SM00277">
    <property type="entry name" value="GRAN"/>
    <property type="match status" value="1"/>
</dbReference>
<evidence type="ECO:0000256" key="1">
    <source>
        <dbReference type="ARBA" id="ARBA00022807"/>
    </source>
</evidence>
<dbReference type="Proteomes" id="UP000008311">
    <property type="component" value="Unassembled WGS sequence"/>
</dbReference>
<accession>B9R776</accession>
<dbReference type="SUPFAM" id="SSF57277">
    <property type="entry name" value="Granulin repeat"/>
    <property type="match status" value="1"/>
</dbReference>
<organism evidence="4 5">
    <name type="scientific">Ricinus communis</name>
    <name type="common">Castor bean</name>
    <dbReference type="NCBI Taxonomy" id="3988"/>
    <lineage>
        <taxon>Eukaryota</taxon>
        <taxon>Viridiplantae</taxon>
        <taxon>Streptophyta</taxon>
        <taxon>Embryophyta</taxon>
        <taxon>Tracheophyta</taxon>
        <taxon>Spermatophyta</taxon>
        <taxon>Magnoliopsida</taxon>
        <taxon>eudicotyledons</taxon>
        <taxon>Gunneridae</taxon>
        <taxon>Pentapetalae</taxon>
        <taxon>rosids</taxon>
        <taxon>fabids</taxon>
        <taxon>Malpighiales</taxon>
        <taxon>Euphorbiaceae</taxon>
        <taxon>Acalyphoideae</taxon>
        <taxon>Acalypheae</taxon>
        <taxon>Ricinus</taxon>
    </lineage>
</organism>
<keyword evidence="1" id="KW-0788">Thiol protease</keyword>
<dbReference type="InterPro" id="IPR037277">
    <property type="entry name" value="Granulin_sf"/>
</dbReference>
<evidence type="ECO:0000259" key="3">
    <source>
        <dbReference type="SMART" id="SM00277"/>
    </source>
</evidence>
<dbReference type="STRING" id="3988.B9R776"/>
<proteinExistence type="predicted"/>
<dbReference type="GO" id="GO:0008234">
    <property type="term" value="F:cysteine-type peptidase activity"/>
    <property type="evidence" value="ECO:0007669"/>
    <property type="project" value="UniProtKB-KW"/>
</dbReference>
<reference evidence="5" key="1">
    <citation type="journal article" date="2010" name="Nat. Biotechnol.">
        <title>Draft genome sequence of the oilseed species Ricinus communis.</title>
        <authorList>
            <person name="Chan A.P."/>
            <person name="Crabtree J."/>
            <person name="Zhao Q."/>
            <person name="Lorenzi H."/>
            <person name="Orvis J."/>
            <person name="Puiu D."/>
            <person name="Melake-Berhan A."/>
            <person name="Jones K.M."/>
            <person name="Redman J."/>
            <person name="Chen G."/>
            <person name="Cahoon E.B."/>
            <person name="Gedil M."/>
            <person name="Stanke M."/>
            <person name="Haas B.J."/>
            <person name="Wortman J.R."/>
            <person name="Fraser-Liggett C.M."/>
            <person name="Ravel J."/>
            <person name="Rabinowicz P.D."/>
        </authorList>
    </citation>
    <scope>NUCLEOTIDE SEQUENCE [LARGE SCALE GENOMIC DNA]</scope>
    <source>
        <strain evidence="5">cv. Hale</strain>
    </source>
</reference>
<name>B9R776_RICCO</name>
<evidence type="ECO:0000313" key="4">
    <source>
        <dbReference type="EMBL" id="EEF52356.1"/>
    </source>
</evidence>
<dbReference type="GO" id="GO:0006508">
    <property type="term" value="P:proteolysis"/>
    <property type="evidence" value="ECO:0007669"/>
    <property type="project" value="UniProtKB-KW"/>
</dbReference>
<keyword evidence="1" id="KW-0378">Hydrolase</keyword>
<evidence type="ECO:0000256" key="2">
    <source>
        <dbReference type="ARBA" id="ARBA00023157"/>
    </source>
</evidence>
<keyword evidence="2" id="KW-1015">Disulfide bond</keyword>
<dbReference type="InterPro" id="IPR000118">
    <property type="entry name" value="Granulin"/>
</dbReference>
<dbReference type="EMBL" id="EQ973772">
    <property type="protein sequence ID" value="EEF52356.1"/>
    <property type="molecule type" value="Genomic_DNA"/>
</dbReference>
<sequence>MERNTVSVSGKCGIAMMAYYPIKKGQNPPNPGPSPPSPVKPPTFCDNYNSCPVASMNLIKYCFAWGCCPLEDATCCDDHTSCCPHDYPVNTVEGTCLISKDNPFGVRAMRRIPLSHIGHMSLKARRAVLKQKGRSLR</sequence>
<feature type="domain" description="Granulins" evidence="3">
    <location>
        <begin position="45"/>
        <end position="96"/>
    </location>
</feature>
<protein>
    <submittedName>
        <fullName evidence="4">Cysteine protease, putative</fullName>
    </submittedName>
</protein>